<dbReference type="InParanoid" id="A0A2T3BDI1"/>
<dbReference type="Proteomes" id="UP000241818">
    <property type="component" value="Unassembled WGS sequence"/>
</dbReference>
<accession>A0A2T3BDI1</accession>
<name>A0A2T3BDI1_AMORE</name>
<keyword evidence="2" id="KW-1185">Reference proteome</keyword>
<sequence length="121" mass="13456">MFISPLSSPRTRTPHHALEIPTLSPPCSYLICSCGYRAPFSSHPDRSASPPLFLPESQNRVGKEVKEGQYTHFVSSSLGNTAFTLPFGRQTPHQMQLHRLAHTIRQAVPARDLPRDAGTHE</sequence>
<organism evidence="1 2">
    <name type="scientific">Amorphotheca resinae ATCC 22711</name>
    <dbReference type="NCBI Taxonomy" id="857342"/>
    <lineage>
        <taxon>Eukaryota</taxon>
        <taxon>Fungi</taxon>
        <taxon>Dikarya</taxon>
        <taxon>Ascomycota</taxon>
        <taxon>Pezizomycotina</taxon>
        <taxon>Leotiomycetes</taxon>
        <taxon>Helotiales</taxon>
        <taxon>Amorphothecaceae</taxon>
        <taxon>Amorphotheca</taxon>
    </lineage>
</organism>
<gene>
    <name evidence="1" type="ORF">M430DRAFT_153491</name>
</gene>
<proteinExistence type="predicted"/>
<dbReference type="AlphaFoldDB" id="A0A2T3BDI1"/>
<protein>
    <submittedName>
        <fullName evidence="1">Uncharacterized protein</fullName>
    </submittedName>
</protein>
<reference evidence="1 2" key="1">
    <citation type="journal article" date="2018" name="New Phytol.">
        <title>Comparative genomics and transcriptomics depict ericoid mycorrhizal fungi as versatile saprotrophs and plant mutualists.</title>
        <authorList>
            <person name="Martino E."/>
            <person name="Morin E."/>
            <person name="Grelet G.A."/>
            <person name="Kuo A."/>
            <person name="Kohler A."/>
            <person name="Daghino S."/>
            <person name="Barry K.W."/>
            <person name="Cichocki N."/>
            <person name="Clum A."/>
            <person name="Dockter R.B."/>
            <person name="Hainaut M."/>
            <person name="Kuo R.C."/>
            <person name="LaButti K."/>
            <person name="Lindahl B.D."/>
            <person name="Lindquist E.A."/>
            <person name="Lipzen A."/>
            <person name="Khouja H.R."/>
            <person name="Magnuson J."/>
            <person name="Murat C."/>
            <person name="Ohm R.A."/>
            <person name="Singer S.W."/>
            <person name="Spatafora J.W."/>
            <person name="Wang M."/>
            <person name="Veneault-Fourrey C."/>
            <person name="Henrissat B."/>
            <person name="Grigoriev I.V."/>
            <person name="Martin F.M."/>
            <person name="Perotto S."/>
        </authorList>
    </citation>
    <scope>NUCLEOTIDE SEQUENCE [LARGE SCALE GENOMIC DNA]</scope>
    <source>
        <strain evidence="1 2">ATCC 22711</strain>
    </source>
</reference>
<dbReference type="GeneID" id="36571306"/>
<dbReference type="RefSeq" id="XP_024724913.1">
    <property type="nucleotide sequence ID" value="XM_024863225.1"/>
</dbReference>
<evidence type="ECO:0000313" key="2">
    <source>
        <dbReference type="Proteomes" id="UP000241818"/>
    </source>
</evidence>
<dbReference type="EMBL" id="KZ679006">
    <property type="protein sequence ID" value="PSS27388.1"/>
    <property type="molecule type" value="Genomic_DNA"/>
</dbReference>
<evidence type="ECO:0000313" key="1">
    <source>
        <dbReference type="EMBL" id="PSS27388.1"/>
    </source>
</evidence>